<keyword evidence="1" id="KW-1185">Reference proteome</keyword>
<proteinExistence type="predicted"/>
<dbReference type="WBParaSite" id="Pan_g18958.t1">
    <property type="protein sequence ID" value="Pan_g18958.t1"/>
    <property type="gene ID" value="Pan_g18958"/>
</dbReference>
<name>A0A7E4VCY3_PANRE</name>
<organism evidence="1 2">
    <name type="scientific">Panagrellus redivivus</name>
    <name type="common">Microworm</name>
    <dbReference type="NCBI Taxonomy" id="6233"/>
    <lineage>
        <taxon>Eukaryota</taxon>
        <taxon>Metazoa</taxon>
        <taxon>Ecdysozoa</taxon>
        <taxon>Nematoda</taxon>
        <taxon>Chromadorea</taxon>
        <taxon>Rhabditida</taxon>
        <taxon>Tylenchina</taxon>
        <taxon>Panagrolaimomorpha</taxon>
        <taxon>Panagrolaimoidea</taxon>
        <taxon>Panagrolaimidae</taxon>
        <taxon>Panagrellus</taxon>
    </lineage>
</organism>
<accession>A0A7E4VCY3</accession>
<sequence>MPYPLSKLAYGLRCRLSELATPVERYYFQIAAGNTHICPPKLQLSAFKDRPEFISENGMTSMYHNSQNLTSPTSSVFGVDSLIMCTHIINLRELKKIEIFNNTNYSYNFNLIDIFKVFPNLQSIIINCCTNNLWINNVLQSESHSLMDLTLFFSNKSSKFEKFKFNALLTLLKKQQPGFKICIFVIDTPGKYKAYFSKLKRYLDKRLAQGDAKTDGCSQLRIFYGGVFTTWHKSFNDGNIKTV</sequence>
<evidence type="ECO:0000313" key="1">
    <source>
        <dbReference type="Proteomes" id="UP000492821"/>
    </source>
</evidence>
<dbReference type="Proteomes" id="UP000492821">
    <property type="component" value="Unassembled WGS sequence"/>
</dbReference>
<reference evidence="1" key="1">
    <citation type="journal article" date="2013" name="Genetics">
        <title>The draft genome and transcriptome of Panagrellus redivivus are shaped by the harsh demands of a free-living lifestyle.</title>
        <authorList>
            <person name="Srinivasan J."/>
            <person name="Dillman A.R."/>
            <person name="Macchietto M.G."/>
            <person name="Heikkinen L."/>
            <person name="Lakso M."/>
            <person name="Fracchia K.M."/>
            <person name="Antoshechkin I."/>
            <person name="Mortazavi A."/>
            <person name="Wong G."/>
            <person name="Sternberg P.W."/>
        </authorList>
    </citation>
    <scope>NUCLEOTIDE SEQUENCE [LARGE SCALE GENOMIC DNA]</scope>
    <source>
        <strain evidence="1">MT8872</strain>
    </source>
</reference>
<dbReference type="AlphaFoldDB" id="A0A7E4VCY3"/>
<protein>
    <submittedName>
        <fullName evidence="2">Uncharacterized protein</fullName>
    </submittedName>
</protein>
<evidence type="ECO:0000313" key="2">
    <source>
        <dbReference type="WBParaSite" id="Pan_g18958.t1"/>
    </source>
</evidence>
<reference evidence="2" key="2">
    <citation type="submission" date="2020-10" db="UniProtKB">
        <authorList>
            <consortium name="WormBaseParasite"/>
        </authorList>
    </citation>
    <scope>IDENTIFICATION</scope>
</reference>